<accession>A0A8J8M881</accession>
<dbReference type="Proteomes" id="UP000677305">
    <property type="component" value="Chromosome"/>
</dbReference>
<evidence type="ECO:0000313" key="2">
    <source>
        <dbReference type="Proteomes" id="UP000677305"/>
    </source>
</evidence>
<evidence type="ECO:0000313" key="1">
    <source>
        <dbReference type="EMBL" id="QUH27930.1"/>
    </source>
</evidence>
<dbReference type="RefSeq" id="WP_212692217.1">
    <property type="nucleotide sequence ID" value="NZ_CP058561.1"/>
</dbReference>
<dbReference type="KEGG" id="vgu:HYG85_02975"/>
<gene>
    <name evidence="1" type="ORF">HYG85_02975</name>
</gene>
<sequence>MNQFYTESFNKLIYDILDLKIKEVSLYNKEIKDQNFKINNFEKKFNNLLSKLPKDDVSIIDNYLTMNNDLNSIMLSEIYKSGFYDCVKLLKHINII</sequence>
<reference evidence="1 2" key="1">
    <citation type="submission" date="2020-07" db="EMBL/GenBank/DDBJ databases">
        <title>Vallitalea guaymasensis genome.</title>
        <authorList>
            <person name="Postec A."/>
        </authorList>
    </citation>
    <scope>NUCLEOTIDE SEQUENCE [LARGE SCALE GENOMIC DNA]</scope>
    <source>
        <strain evidence="1 2">Ra1766G1</strain>
    </source>
</reference>
<keyword evidence="2" id="KW-1185">Reference proteome</keyword>
<proteinExistence type="predicted"/>
<dbReference type="AlphaFoldDB" id="A0A8J8M881"/>
<name>A0A8J8M881_9FIRM</name>
<dbReference type="EMBL" id="CP058561">
    <property type="protein sequence ID" value="QUH27930.1"/>
    <property type="molecule type" value="Genomic_DNA"/>
</dbReference>
<protein>
    <submittedName>
        <fullName evidence="1">Uncharacterized protein</fullName>
    </submittedName>
</protein>
<organism evidence="1 2">
    <name type="scientific">Vallitalea guaymasensis</name>
    <dbReference type="NCBI Taxonomy" id="1185412"/>
    <lineage>
        <taxon>Bacteria</taxon>
        <taxon>Bacillati</taxon>
        <taxon>Bacillota</taxon>
        <taxon>Clostridia</taxon>
        <taxon>Lachnospirales</taxon>
        <taxon>Vallitaleaceae</taxon>
        <taxon>Vallitalea</taxon>
    </lineage>
</organism>